<proteinExistence type="inferred from homology"/>
<dbReference type="PANTHER" id="PTHR33653">
    <property type="entry name" value="RIBONUCLEASE VAPC2"/>
    <property type="match status" value="1"/>
</dbReference>
<dbReference type="EMBL" id="JACJTM010000081">
    <property type="protein sequence ID" value="MBD2687406.1"/>
    <property type="molecule type" value="Genomic_DNA"/>
</dbReference>
<accession>A0ABR8IVK4</accession>
<evidence type="ECO:0000256" key="6">
    <source>
        <dbReference type="ARBA" id="ARBA00022842"/>
    </source>
</evidence>
<keyword evidence="5" id="KW-0378">Hydrolase</keyword>
<organism evidence="9 10">
    <name type="scientific">Aphanizomenon flos-aquae FACHB-1249</name>
    <dbReference type="NCBI Taxonomy" id="2692889"/>
    <lineage>
        <taxon>Bacteria</taxon>
        <taxon>Bacillati</taxon>
        <taxon>Cyanobacteriota</taxon>
        <taxon>Cyanophyceae</taxon>
        <taxon>Nostocales</taxon>
        <taxon>Aphanizomenonaceae</taxon>
        <taxon>Aphanizomenon</taxon>
    </lineage>
</organism>
<keyword evidence="2" id="KW-1277">Toxin-antitoxin system</keyword>
<sequence>MGYLLDTNIVSASLKQNIEVALKITEIRRQGEFIGISGITYYEIQRGLLRSNATKKLAWFQQFCQDYPILFLDDLRIFEKASEIHADLTNRGKIIQDADILIAATAIIHNLVLVSHDSDLTRVKDLQLENWLIFA</sequence>
<keyword evidence="4" id="KW-0479">Metal-binding</keyword>
<evidence type="ECO:0000256" key="1">
    <source>
        <dbReference type="ARBA" id="ARBA00001946"/>
    </source>
</evidence>
<evidence type="ECO:0000256" key="5">
    <source>
        <dbReference type="ARBA" id="ARBA00022801"/>
    </source>
</evidence>
<dbReference type="Pfam" id="PF01850">
    <property type="entry name" value="PIN"/>
    <property type="match status" value="1"/>
</dbReference>
<evidence type="ECO:0000256" key="2">
    <source>
        <dbReference type="ARBA" id="ARBA00022649"/>
    </source>
</evidence>
<reference evidence="9 10" key="1">
    <citation type="journal article" date="2020" name="ISME J.">
        <title>Comparative genomics reveals insights into cyanobacterial evolution and habitat adaptation.</title>
        <authorList>
            <person name="Chen M.Y."/>
            <person name="Teng W.K."/>
            <person name="Zhao L."/>
            <person name="Hu C.X."/>
            <person name="Zhou Y.K."/>
            <person name="Han B.P."/>
            <person name="Song L.R."/>
            <person name="Shu W.S."/>
        </authorList>
    </citation>
    <scope>NUCLEOTIDE SEQUENCE [LARGE SCALE GENOMIC DNA]</scope>
    <source>
        <strain evidence="9 10">FACHB-1249</strain>
    </source>
</reference>
<evidence type="ECO:0000259" key="8">
    <source>
        <dbReference type="Pfam" id="PF01850"/>
    </source>
</evidence>
<dbReference type="CDD" id="cd18744">
    <property type="entry name" value="PIN_VapC4-5_FitB-like"/>
    <property type="match status" value="1"/>
</dbReference>
<evidence type="ECO:0000313" key="9">
    <source>
        <dbReference type="EMBL" id="MBD2687406.1"/>
    </source>
</evidence>
<dbReference type="InterPro" id="IPR050556">
    <property type="entry name" value="Type_II_TA_system_RNase"/>
</dbReference>
<dbReference type="InterPro" id="IPR002716">
    <property type="entry name" value="PIN_dom"/>
</dbReference>
<comment type="caution">
    <text evidence="9">The sequence shown here is derived from an EMBL/GenBank/DDBJ whole genome shotgun (WGS) entry which is preliminary data.</text>
</comment>
<evidence type="ECO:0000313" key="10">
    <source>
        <dbReference type="Proteomes" id="UP000660270"/>
    </source>
</evidence>
<dbReference type="PANTHER" id="PTHR33653:SF1">
    <property type="entry name" value="RIBONUCLEASE VAPC2"/>
    <property type="match status" value="1"/>
</dbReference>
<dbReference type="Gene3D" id="3.40.50.1010">
    <property type="entry name" value="5'-nuclease"/>
    <property type="match status" value="1"/>
</dbReference>
<dbReference type="SUPFAM" id="SSF88723">
    <property type="entry name" value="PIN domain-like"/>
    <property type="match status" value="1"/>
</dbReference>
<dbReference type="Proteomes" id="UP000660270">
    <property type="component" value="Unassembled WGS sequence"/>
</dbReference>
<comment type="cofactor">
    <cofactor evidence="1">
        <name>Mg(2+)</name>
        <dbReference type="ChEBI" id="CHEBI:18420"/>
    </cofactor>
</comment>
<comment type="similarity">
    <text evidence="7">Belongs to the PINc/VapC protein family.</text>
</comment>
<evidence type="ECO:0000256" key="7">
    <source>
        <dbReference type="ARBA" id="ARBA00038093"/>
    </source>
</evidence>
<keyword evidence="10" id="KW-1185">Reference proteome</keyword>
<dbReference type="InterPro" id="IPR029060">
    <property type="entry name" value="PIN-like_dom_sf"/>
</dbReference>
<name>A0ABR8IVK4_APHFL</name>
<evidence type="ECO:0000256" key="4">
    <source>
        <dbReference type="ARBA" id="ARBA00022723"/>
    </source>
</evidence>
<dbReference type="RefSeq" id="WP_190388188.1">
    <property type="nucleotide sequence ID" value="NZ_JACJTM010000081.1"/>
</dbReference>
<keyword evidence="6" id="KW-0460">Magnesium</keyword>
<feature type="domain" description="PIN" evidence="8">
    <location>
        <begin position="3"/>
        <end position="125"/>
    </location>
</feature>
<gene>
    <name evidence="9" type="ORF">H6G43_19840</name>
</gene>
<dbReference type="GeneID" id="78220152"/>
<evidence type="ECO:0000256" key="3">
    <source>
        <dbReference type="ARBA" id="ARBA00022722"/>
    </source>
</evidence>
<keyword evidence="3" id="KW-0540">Nuclease</keyword>
<protein>
    <submittedName>
        <fullName evidence="9">Type II toxin-antitoxin system VapC family toxin</fullName>
    </submittedName>
</protein>